<comment type="caution">
    <text evidence="1">The sequence shown here is derived from an EMBL/GenBank/DDBJ whole genome shotgun (WGS) entry which is preliminary data.</text>
</comment>
<evidence type="ECO:0000313" key="1">
    <source>
        <dbReference type="EMBL" id="GAF91602.1"/>
    </source>
</evidence>
<protein>
    <submittedName>
        <fullName evidence="1">Uncharacterized protein</fullName>
    </submittedName>
</protein>
<dbReference type="AlphaFoldDB" id="X0TTV5"/>
<proteinExistence type="predicted"/>
<sequence length="67" mass="7854">MSIKSQIERLTLQERRQLSHAFDCGISQYVVISETIEFVGVHLDQQRNKHLQIIEQLGVWSYGRVIK</sequence>
<dbReference type="EMBL" id="BARS01011591">
    <property type="protein sequence ID" value="GAF91602.1"/>
    <property type="molecule type" value="Genomic_DNA"/>
</dbReference>
<reference evidence="1" key="1">
    <citation type="journal article" date="2014" name="Front. Microbiol.">
        <title>High frequency of phylogenetically diverse reductive dehalogenase-homologous genes in deep subseafloor sedimentary metagenomes.</title>
        <authorList>
            <person name="Kawai M."/>
            <person name="Futagami T."/>
            <person name="Toyoda A."/>
            <person name="Takaki Y."/>
            <person name="Nishi S."/>
            <person name="Hori S."/>
            <person name="Arai W."/>
            <person name="Tsubouchi T."/>
            <person name="Morono Y."/>
            <person name="Uchiyama I."/>
            <person name="Ito T."/>
            <person name="Fujiyama A."/>
            <person name="Inagaki F."/>
            <person name="Takami H."/>
        </authorList>
    </citation>
    <scope>NUCLEOTIDE SEQUENCE</scope>
    <source>
        <strain evidence="1">Expedition CK06-06</strain>
    </source>
</reference>
<name>X0TTV5_9ZZZZ</name>
<accession>X0TTV5</accession>
<gene>
    <name evidence="1" type="ORF">S01H1_21023</name>
</gene>
<organism evidence="1">
    <name type="scientific">marine sediment metagenome</name>
    <dbReference type="NCBI Taxonomy" id="412755"/>
    <lineage>
        <taxon>unclassified sequences</taxon>
        <taxon>metagenomes</taxon>
        <taxon>ecological metagenomes</taxon>
    </lineage>
</organism>